<dbReference type="Proteomes" id="UP000314294">
    <property type="component" value="Unassembled WGS sequence"/>
</dbReference>
<name>A0A4Z2IEZ8_9TELE</name>
<dbReference type="AlphaFoldDB" id="A0A4Z2IEZ8"/>
<proteinExistence type="predicted"/>
<organism evidence="2 3">
    <name type="scientific">Liparis tanakae</name>
    <name type="common">Tanaka's snailfish</name>
    <dbReference type="NCBI Taxonomy" id="230148"/>
    <lineage>
        <taxon>Eukaryota</taxon>
        <taxon>Metazoa</taxon>
        <taxon>Chordata</taxon>
        <taxon>Craniata</taxon>
        <taxon>Vertebrata</taxon>
        <taxon>Euteleostomi</taxon>
        <taxon>Actinopterygii</taxon>
        <taxon>Neopterygii</taxon>
        <taxon>Teleostei</taxon>
        <taxon>Neoteleostei</taxon>
        <taxon>Acanthomorphata</taxon>
        <taxon>Eupercaria</taxon>
        <taxon>Perciformes</taxon>
        <taxon>Cottioidei</taxon>
        <taxon>Cottales</taxon>
        <taxon>Liparidae</taxon>
        <taxon>Liparis</taxon>
    </lineage>
</organism>
<comment type="caution">
    <text evidence="2">The sequence shown here is derived from an EMBL/GenBank/DDBJ whole genome shotgun (WGS) entry which is preliminary data.</text>
</comment>
<keyword evidence="3" id="KW-1185">Reference proteome</keyword>
<accession>A0A4Z2IEZ8</accession>
<feature type="chain" id="PRO_5021469562" evidence="1">
    <location>
        <begin position="38"/>
        <end position="311"/>
    </location>
</feature>
<protein>
    <submittedName>
        <fullName evidence="2">Uncharacterized protein</fullName>
    </submittedName>
</protein>
<dbReference type="EMBL" id="SRLO01000094">
    <property type="protein sequence ID" value="TNN76341.1"/>
    <property type="molecule type" value="Genomic_DNA"/>
</dbReference>
<reference evidence="2 3" key="1">
    <citation type="submission" date="2019-03" db="EMBL/GenBank/DDBJ databases">
        <title>First draft genome of Liparis tanakae, snailfish: a comprehensive survey of snailfish specific genes.</title>
        <authorList>
            <person name="Kim W."/>
            <person name="Song I."/>
            <person name="Jeong J.-H."/>
            <person name="Kim D."/>
            <person name="Kim S."/>
            <person name="Ryu S."/>
            <person name="Song J.Y."/>
            <person name="Lee S.K."/>
        </authorList>
    </citation>
    <scope>NUCLEOTIDE SEQUENCE [LARGE SCALE GENOMIC DNA]</scope>
    <source>
        <tissue evidence="2">Muscle</tissue>
    </source>
</reference>
<sequence length="311" mass="34192">MFRSTAEQSAMAEGGAVVVVLWWWCCGGAVPTPPADAQQNKKQMDAVLTELEGSCSRSSQKARPCQCLADCANLFQMAPAVRFPGKNSKRMECAANKVGLAPLWVSHAYPPTVWMDAMWTGVPMSSVERRVGQLVLMKLEGNEVELKHICPGHTPDSHIPSAAAASQRGSDIDFQELDKPYLRKWNRYAMVNARNISLKDCKDASEKHSYAPALENARCGVWQGTLAAGEKLSVRPVVQTSAGSQQWKMPSLGWVRVWELDGSGQEPQPNNGLFDSLATLLPSPFKKDLGVSQVRPHLPKQTFTFHTMKLS</sequence>
<keyword evidence="1" id="KW-0732">Signal</keyword>
<evidence type="ECO:0000313" key="2">
    <source>
        <dbReference type="EMBL" id="TNN76341.1"/>
    </source>
</evidence>
<evidence type="ECO:0000313" key="3">
    <source>
        <dbReference type="Proteomes" id="UP000314294"/>
    </source>
</evidence>
<feature type="signal peptide" evidence="1">
    <location>
        <begin position="1"/>
        <end position="37"/>
    </location>
</feature>
<evidence type="ECO:0000256" key="1">
    <source>
        <dbReference type="SAM" id="SignalP"/>
    </source>
</evidence>
<gene>
    <name evidence="2" type="ORF">EYF80_013420</name>
</gene>